<name>A0ABW9D1V8_9BURK</name>
<dbReference type="EMBL" id="JAQQBZ010000001">
    <property type="protein sequence ID" value="MFM0591740.1"/>
    <property type="molecule type" value="Genomic_DNA"/>
</dbReference>
<keyword evidence="2" id="KW-1185">Reference proteome</keyword>
<organism evidence="1 2">
    <name type="scientific">Paraburkholderia dilworthii</name>
    <dbReference type="NCBI Taxonomy" id="948106"/>
    <lineage>
        <taxon>Bacteria</taxon>
        <taxon>Pseudomonadati</taxon>
        <taxon>Pseudomonadota</taxon>
        <taxon>Betaproteobacteria</taxon>
        <taxon>Burkholderiales</taxon>
        <taxon>Burkholderiaceae</taxon>
        <taxon>Paraburkholderia</taxon>
    </lineage>
</organism>
<accession>A0ABW9D1V8</accession>
<evidence type="ECO:0000313" key="1">
    <source>
        <dbReference type="EMBL" id="MFM0591740.1"/>
    </source>
</evidence>
<dbReference type="RefSeq" id="WP_408208410.1">
    <property type="nucleotide sequence ID" value="NZ_JAQQBZ010000001.1"/>
</dbReference>
<reference evidence="1 2" key="1">
    <citation type="journal article" date="2024" name="Chem. Sci.">
        <title>Discovery of megapolipeptins by genome mining of a Burkholderiales bacteria collection.</title>
        <authorList>
            <person name="Paulo B.S."/>
            <person name="Recchia M.J.J."/>
            <person name="Lee S."/>
            <person name="Fergusson C.H."/>
            <person name="Romanowski S.B."/>
            <person name="Hernandez A."/>
            <person name="Krull N."/>
            <person name="Liu D.Y."/>
            <person name="Cavanagh H."/>
            <person name="Bos A."/>
            <person name="Gray C.A."/>
            <person name="Murphy B.T."/>
            <person name="Linington R.G."/>
            <person name="Eustaquio A.S."/>
        </authorList>
    </citation>
    <scope>NUCLEOTIDE SEQUENCE [LARGE SCALE GENOMIC DNA]</scope>
    <source>
        <strain evidence="1 2">RL17-335-BIF-A</strain>
    </source>
</reference>
<gene>
    <name evidence="1" type="ORF">PQQ68_01845</name>
</gene>
<protein>
    <submittedName>
        <fullName evidence="1">DUF4238 domain-containing protein</fullName>
    </submittedName>
</protein>
<sequence>MTNKGSVPNRHHWVPQFYLSYFTTQPNASKVYVTDVKAAYAGDPLRKVTEQAKDIAYIRHLYSAAGEQPKEVDVRLELMFRELETEAGRLWARIDKGTVSALPPGSEDRALMSRYIAAQHLRTPRTIAVAKYANAATTSLDLQTTEDAEHFFEALSQIPLHLGDTPNDMRERELFREAQTTFVDPIADKLNAMHWTMRVLDKRKFVTNDNPVYVVRRETMESWMIGDPDSIVMFPVTARHFLILAGSAVTTPDGVFEASHEAFAEAANRLTVHYSTNEAYSPFRLGEDFKFFRDSKGSS</sequence>
<dbReference type="Proteomes" id="UP001629367">
    <property type="component" value="Unassembled WGS sequence"/>
</dbReference>
<comment type="caution">
    <text evidence="1">The sequence shown here is derived from an EMBL/GenBank/DDBJ whole genome shotgun (WGS) entry which is preliminary data.</text>
</comment>
<evidence type="ECO:0000313" key="2">
    <source>
        <dbReference type="Proteomes" id="UP001629367"/>
    </source>
</evidence>
<proteinExistence type="predicted"/>
<dbReference type="Pfam" id="PF14022">
    <property type="entry name" value="DUF4238"/>
    <property type="match status" value="1"/>
</dbReference>
<dbReference type="InterPro" id="IPR025332">
    <property type="entry name" value="DUF4238"/>
</dbReference>